<dbReference type="GO" id="GO:0003676">
    <property type="term" value="F:nucleic acid binding"/>
    <property type="evidence" value="ECO:0007669"/>
    <property type="project" value="InterPro"/>
</dbReference>
<dbReference type="CDD" id="cd02440">
    <property type="entry name" value="AdoMet_MTases"/>
    <property type="match status" value="1"/>
</dbReference>
<dbReference type="InterPro" id="IPR002052">
    <property type="entry name" value="DNA_methylase_N6_adenine_CS"/>
</dbReference>
<dbReference type="GO" id="GO:0032259">
    <property type="term" value="P:methylation"/>
    <property type="evidence" value="ECO:0007669"/>
    <property type="project" value="InterPro"/>
</dbReference>
<accession>A0A2C5Y632</accession>
<organism evidence="1 2">
    <name type="scientific">Ophiocordyceps australis</name>
    <dbReference type="NCBI Taxonomy" id="1399860"/>
    <lineage>
        <taxon>Eukaryota</taxon>
        <taxon>Fungi</taxon>
        <taxon>Dikarya</taxon>
        <taxon>Ascomycota</taxon>
        <taxon>Pezizomycotina</taxon>
        <taxon>Sordariomycetes</taxon>
        <taxon>Hypocreomycetidae</taxon>
        <taxon>Hypocreales</taxon>
        <taxon>Ophiocordycipitaceae</taxon>
        <taxon>Ophiocordyceps</taxon>
    </lineage>
</organism>
<name>A0A2C5Y632_9HYPO</name>
<dbReference type="PANTHER" id="PTHR18895">
    <property type="entry name" value="HEMK METHYLTRANSFERASE"/>
    <property type="match status" value="1"/>
</dbReference>
<dbReference type="EMBL" id="NJET01000023">
    <property type="protein sequence ID" value="PHH64945.1"/>
    <property type="molecule type" value="Genomic_DNA"/>
</dbReference>
<gene>
    <name evidence="1" type="ORF">CDD81_3582</name>
</gene>
<evidence type="ECO:0008006" key="3">
    <source>
        <dbReference type="Google" id="ProtNLM"/>
    </source>
</evidence>
<dbReference type="STRING" id="1399860.A0A2C5Y632"/>
<dbReference type="GO" id="GO:0008168">
    <property type="term" value="F:methyltransferase activity"/>
    <property type="evidence" value="ECO:0007669"/>
    <property type="project" value="InterPro"/>
</dbReference>
<dbReference type="OrthoDB" id="269872at2759"/>
<dbReference type="SUPFAM" id="SSF53335">
    <property type="entry name" value="S-adenosyl-L-methionine-dependent methyltransferases"/>
    <property type="match status" value="1"/>
</dbReference>
<dbReference type="PANTHER" id="PTHR18895:SF74">
    <property type="entry name" value="MTRF1L RELEASE FACTOR GLUTAMINE METHYLTRANSFERASE"/>
    <property type="match status" value="1"/>
</dbReference>
<protein>
    <recommendedName>
        <fullName evidence="3">Methyltransferase domain-containing protein</fullName>
    </recommendedName>
</protein>
<evidence type="ECO:0000313" key="1">
    <source>
        <dbReference type="EMBL" id="PHH64945.1"/>
    </source>
</evidence>
<dbReference type="AlphaFoldDB" id="A0A2C5Y632"/>
<dbReference type="GO" id="GO:0005739">
    <property type="term" value="C:mitochondrion"/>
    <property type="evidence" value="ECO:0007669"/>
    <property type="project" value="TreeGrafter"/>
</dbReference>
<reference evidence="1 2" key="1">
    <citation type="submission" date="2017-06" db="EMBL/GenBank/DDBJ databases">
        <title>Ant-infecting Ophiocordyceps genomes reveal a high diversity of potential behavioral manipulation genes and a possible major role for enterotoxins.</title>
        <authorList>
            <person name="De Bekker C."/>
            <person name="Evans H.C."/>
            <person name="Brachmann A."/>
            <person name="Hughes D.P."/>
        </authorList>
    </citation>
    <scope>NUCLEOTIDE SEQUENCE [LARGE SCALE GENOMIC DNA]</scope>
    <source>
        <strain evidence="1 2">Map64</strain>
    </source>
</reference>
<dbReference type="PROSITE" id="PS00092">
    <property type="entry name" value="N6_MTASE"/>
    <property type="match status" value="1"/>
</dbReference>
<proteinExistence type="predicted"/>
<dbReference type="InterPro" id="IPR050320">
    <property type="entry name" value="N5-glutamine_MTase"/>
</dbReference>
<dbReference type="Gene3D" id="3.40.50.150">
    <property type="entry name" value="Vaccinia Virus protein VP39"/>
    <property type="match status" value="1"/>
</dbReference>
<evidence type="ECO:0000313" key="2">
    <source>
        <dbReference type="Proteomes" id="UP000226192"/>
    </source>
</evidence>
<sequence length="332" mass="37288">MASCRSLDSARNELRWIEDHVKATSQTLRARHVAELCRSRGRGVPLQYILGSQPFGHLDIRCSPGVLIPRPETEAYTCHLADLIKTRAFHDLALQWKANGLGIIDICTGTGCIPLLLFASLQRAFTNLRILGIDIAQVAVDLARRNIRDCQEFGHIVPSVPGQSLDILLRDVFDAADMQELAGSRWDILVANPPYVSQRSWLGGNGQLQRSVRKYEPQLALVPGHHLKVPPAWRHEDVFYFRLFDVALSLKSSIILLELGDEAQARRVLRHFYKHPLAVASSVELWRDWPDVVSNLGPQDNLDMATQLGQTRTISIKGSGNIRSIFIKRRPC</sequence>
<dbReference type="InterPro" id="IPR029063">
    <property type="entry name" value="SAM-dependent_MTases_sf"/>
</dbReference>
<dbReference type="Proteomes" id="UP000226192">
    <property type="component" value="Unassembled WGS sequence"/>
</dbReference>
<keyword evidence="2" id="KW-1185">Reference proteome</keyword>
<comment type="caution">
    <text evidence="1">The sequence shown here is derived from an EMBL/GenBank/DDBJ whole genome shotgun (WGS) entry which is preliminary data.</text>
</comment>